<feature type="chain" id="PRO_5038495163" description="DUF8094 domain-containing protein" evidence="2">
    <location>
        <begin position="22"/>
        <end position="365"/>
    </location>
</feature>
<feature type="signal peptide" evidence="2">
    <location>
        <begin position="1"/>
        <end position="21"/>
    </location>
</feature>
<keyword evidence="2" id="KW-0732">Signal</keyword>
<name>A0A940WHR4_9ACTN</name>
<feature type="compositionally biased region" description="Low complexity" evidence="1">
    <location>
        <begin position="29"/>
        <end position="50"/>
    </location>
</feature>
<evidence type="ECO:0000256" key="2">
    <source>
        <dbReference type="SAM" id="SignalP"/>
    </source>
</evidence>
<proteinExistence type="predicted"/>
<dbReference type="Proteomes" id="UP000674234">
    <property type="component" value="Unassembled WGS sequence"/>
</dbReference>
<feature type="region of interest" description="Disordered" evidence="1">
    <location>
        <begin position="29"/>
        <end position="62"/>
    </location>
</feature>
<evidence type="ECO:0000256" key="1">
    <source>
        <dbReference type="SAM" id="MobiDB-lite"/>
    </source>
</evidence>
<comment type="caution">
    <text evidence="4">The sequence shown here is derived from an EMBL/GenBank/DDBJ whole genome shotgun (WGS) entry which is preliminary data.</text>
</comment>
<evidence type="ECO:0000259" key="3">
    <source>
        <dbReference type="Pfam" id="PF26366"/>
    </source>
</evidence>
<protein>
    <recommendedName>
        <fullName evidence="3">DUF8094 domain-containing protein</fullName>
    </recommendedName>
</protein>
<dbReference type="AlphaFoldDB" id="A0A940WHR4"/>
<reference evidence="4" key="1">
    <citation type="submission" date="2021-02" db="EMBL/GenBank/DDBJ databases">
        <title>Draft genome sequence of Microbispora sp. RL4-1S isolated from rice leaves in Thailand.</title>
        <authorList>
            <person name="Muangham S."/>
            <person name="Duangmal K."/>
        </authorList>
    </citation>
    <scope>NUCLEOTIDE SEQUENCE</scope>
    <source>
        <strain evidence="4">RL4-1S</strain>
    </source>
</reference>
<feature type="domain" description="DUF8094" evidence="3">
    <location>
        <begin position="59"/>
        <end position="363"/>
    </location>
</feature>
<gene>
    <name evidence="4" type="ORF">JOL79_19260</name>
</gene>
<dbReference type="InterPro" id="IPR058407">
    <property type="entry name" value="DUF8094"/>
</dbReference>
<keyword evidence="5" id="KW-1185">Reference proteome</keyword>
<evidence type="ECO:0000313" key="5">
    <source>
        <dbReference type="Proteomes" id="UP000674234"/>
    </source>
</evidence>
<evidence type="ECO:0000313" key="4">
    <source>
        <dbReference type="EMBL" id="MBP2705949.1"/>
    </source>
</evidence>
<dbReference type="EMBL" id="JAFCNB010000010">
    <property type="protein sequence ID" value="MBP2705949.1"/>
    <property type="molecule type" value="Genomic_DNA"/>
</dbReference>
<organism evidence="4 5">
    <name type="scientific">Microbispora oryzae</name>
    <dbReference type="NCBI Taxonomy" id="2806554"/>
    <lineage>
        <taxon>Bacteria</taxon>
        <taxon>Bacillati</taxon>
        <taxon>Actinomycetota</taxon>
        <taxon>Actinomycetes</taxon>
        <taxon>Streptosporangiales</taxon>
        <taxon>Streptosporangiaceae</taxon>
        <taxon>Microbispora</taxon>
    </lineage>
</organism>
<dbReference type="Pfam" id="PF26366">
    <property type="entry name" value="DUF8094"/>
    <property type="match status" value="1"/>
</dbReference>
<dbReference type="RefSeq" id="WP_210157234.1">
    <property type="nucleotide sequence ID" value="NZ_JAFCNB010000010.1"/>
</dbReference>
<accession>A0A940WHR4</accession>
<dbReference type="PROSITE" id="PS51257">
    <property type="entry name" value="PROKAR_LIPOPROTEIN"/>
    <property type="match status" value="1"/>
</dbReference>
<sequence length="365" mass="38161">MIGVVRSALALVLLGSAVACSGGSAAERRAASTSPATSAPSPRASASAGPSPSPGPDDQAVTPDEAREVLDGFLATDNVVRAGGADKWVLGLTRDGQRSMTIAEIHSEKSKPPVYTWAKRTVLVPRQSARRTVQWFAATAERRGGKGGPRTVVLTFIRIGRDGAWQNSFASPLYKGQRPPGVRLDADGYATALDARDTSVAISPNLMGPLHATVAEEGPQGYASGLIAPGPQTTGFFTEINKLKAKAKTSDCMTYESIFASAPNYPIFALRTADGGAMMLYTLLRTSSWSLLSSGASLGLKCGEGRPVPIPAAAGWLLGKGDVLIRERRQITETQQYVGAVPPKASTAPAHIIGYESVVTGASNR</sequence>